<protein>
    <recommendedName>
        <fullName evidence="3">Nucleotidase</fullName>
        <ecNumber evidence="3">3.1.3.-</ecNumber>
    </recommendedName>
</protein>
<name>A0ABY7JM97_9FIRM</name>
<dbReference type="PANTHER" id="PTHR35134">
    <property type="entry name" value="NUCLEOTIDASE YQFW-RELATED"/>
    <property type="match status" value="1"/>
</dbReference>
<dbReference type="EMBL" id="CP114052">
    <property type="protein sequence ID" value="WAW14457.1"/>
    <property type="molecule type" value="Genomic_DNA"/>
</dbReference>
<gene>
    <name evidence="4" type="ORF">O0R46_07600</name>
</gene>
<dbReference type="InterPro" id="IPR023214">
    <property type="entry name" value="HAD_sf"/>
</dbReference>
<accession>A0ABY7JM97</accession>
<dbReference type="InterPro" id="IPR052419">
    <property type="entry name" value="5_3-deoxyribonucleotidase-like"/>
</dbReference>
<evidence type="ECO:0000256" key="3">
    <source>
        <dbReference type="PIRNR" id="PIRNR021362"/>
    </source>
</evidence>
<dbReference type="SUPFAM" id="SSF56784">
    <property type="entry name" value="HAD-like"/>
    <property type="match status" value="1"/>
</dbReference>
<evidence type="ECO:0000313" key="4">
    <source>
        <dbReference type="EMBL" id="WAW14457.1"/>
    </source>
</evidence>
<dbReference type="PIRSF" id="PIRSF021362">
    <property type="entry name" value="UCP021362_HAD"/>
    <property type="match status" value="1"/>
</dbReference>
<dbReference type="InterPro" id="IPR010708">
    <property type="entry name" value="5'(3')-deoxyribonucleotidase"/>
</dbReference>
<dbReference type="InterPro" id="IPR009206">
    <property type="entry name" value="Nucleotidase_putative"/>
</dbReference>
<dbReference type="RefSeq" id="WP_269311136.1">
    <property type="nucleotide sequence ID" value="NZ_CP114052.1"/>
</dbReference>
<dbReference type="InterPro" id="IPR036412">
    <property type="entry name" value="HAD-like_sf"/>
</dbReference>
<reference evidence="4" key="1">
    <citation type="submission" date="2022-12" db="EMBL/GenBank/DDBJ databases">
        <title>Peptostreptococcus.</title>
        <authorList>
            <person name="Lee S.H."/>
        </authorList>
    </citation>
    <scope>NUCLEOTIDE SEQUENCE</scope>
    <source>
        <strain evidence="4">CBA3647</strain>
    </source>
</reference>
<keyword evidence="2 3" id="KW-0378">Hydrolase</keyword>
<comment type="similarity">
    <text evidence="1 3">Belongs to the 5'(3')-deoxyribonucleotidase family.</text>
</comment>
<evidence type="ECO:0000256" key="1">
    <source>
        <dbReference type="ARBA" id="ARBA00009589"/>
    </source>
</evidence>
<keyword evidence="5" id="KW-1185">Reference proteome</keyword>
<organism evidence="4 5">
    <name type="scientific">Peptostreptococcus equinus</name>
    <dbReference type="NCBI Taxonomy" id="3003601"/>
    <lineage>
        <taxon>Bacteria</taxon>
        <taxon>Bacillati</taxon>
        <taxon>Bacillota</taxon>
        <taxon>Clostridia</taxon>
        <taxon>Peptostreptococcales</taxon>
        <taxon>Peptostreptococcaceae</taxon>
        <taxon>Peptostreptococcus</taxon>
    </lineage>
</organism>
<dbReference type="EC" id="3.1.3.-" evidence="3"/>
<dbReference type="Pfam" id="PF06941">
    <property type="entry name" value="NT5C"/>
    <property type="match status" value="1"/>
</dbReference>
<dbReference type="PANTHER" id="PTHR35134:SF2">
    <property type="entry name" value="NUCLEOTIDASE YQFW-RELATED"/>
    <property type="match status" value="1"/>
</dbReference>
<proteinExistence type="inferred from homology"/>
<dbReference type="Gene3D" id="3.40.50.1000">
    <property type="entry name" value="HAD superfamily/HAD-like"/>
    <property type="match status" value="1"/>
</dbReference>
<evidence type="ECO:0000256" key="2">
    <source>
        <dbReference type="ARBA" id="ARBA00022801"/>
    </source>
</evidence>
<sequence length="165" mass="19228">MPYLNELTGIDLKIEEYVSVDWNDTYGPEFSEMYKAFDTEHTDIYLEAKLVDDSLYVIEKLLENEDKIYFVTARQKSIEHITLKWLDKVGLGKIKVYSLDGNESKVPMAKKLKCQYFIEDDPNNAKNLIKAGIEVILMDTNYNKSVIGSKLHRVKNWKEIQNILL</sequence>
<evidence type="ECO:0000313" key="5">
    <source>
        <dbReference type="Proteomes" id="UP001164187"/>
    </source>
</evidence>
<dbReference type="Proteomes" id="UP001164187">
    <property type="component" value="Chromosome"/>
</dbReference>